<sequence>MKIRLKKKTINHLVKARTDILATDLSAELCERLHPCSWPLKNIQAEVRITIHGIIAEEDQSDAVLKALTLEENERCGICINQPGMPPLPLSAPGGQGLLQLQFKFSV</sequence>
<accession>A0ABD0KFG0</accession>
<evidence type="ECO:0000313" key="2">
    <source>
        <dbReference type="Proteomes" id="UP001519460"/>
    </source>
</evidence>
<name>A0ABD0KFG0_9CAEN</name>
<proteinExistence type="predicted"/>
<comment type="caution">
    <text evidence="1">The sequence shown here is derived from an EMBL/GenBank/DDBJ whole genome shotgun (WGS) entry which is preliminary data.</text>
</comment>
<dbReference type="AlphaFoldDB" id="A0ABD0KFG0"/>
<dbReference type="Proteomes" id="UP001519460">
    <property type="component" value="Unassembled WGS sequence"/>
</dbReference>
<keyword evidence="2" id="KW-1185">Reference proteome</keyword>
<gene>
    <name evidence="1" type="ORF">BaRGS_00022888</name>
</gene>
<evidence type="ECO:0000313" key="1">
    <source>
        <dbReference type="EMBL" id="KAK7485893.1"/>
    </source>
</evidence>
<reference evidence="1 2" key="1">
    <citation type="journal article" date="2023" name="Sci. Data">
        <title>Genome assembly of the Korean intertidal mud-creeper Batillaria attramentaria.</title>
        <authorList>
            <person name="Patra A.K."/>
            <person name="Ho P.T."/>
            <person name="Jun S."/>
            <person name="Lee S.J."/>
            <person name="Kim Y."/>
            <person name="Won Y.J."/>
        </authorList>
    </citation>
    <scope>NUCLEOTIDE SEQUENCE [LARGE SCALE GENOMIC DNA]</scope>
    <source>
        <strain evidence="1">Wonlab-2016</strain>
    </source>
</reference>
<organism evidence="1 2">
    <name type="scientific">Batillaria attramentaria</name>
    <dbReference type="NCBI Taxonomy" id="370345"/>
    <lineage>
        <taxon>Eukaryota</taxon>
        <taxon>Metazoa</taxon>
        <taxon>Spiralia</taxon>
        <taxon>Lophotrochozoa</taxon>
        <taxon>Mollusca</taxon>
        <taxon>Gastropoda</taxon>
        <taxon>Caenogastropoda</taxon>
        <taxon>Sorbeoconcha</taxon>
        <taxon>Cerithioidea</taxon>
        <taxon>Batillariidae</taxon>
        <taxon>Batillaria</taxon>
    </lineage>
</organism>
<protein>
    <submittedName>
        <fullName evidence="1">Uncharacterized protein</fullName>
    </submittedName>
</protein>
<dbReference type="EMBL" id="JACVVK020000187">
    <property type="protein sequence ID" value="KAK7485893.1"/>
    <property type="molecule type" value="Genomic_DNA"/>
</dbReference>